<dbReference type="AlphaFoldDB" id="A0A9X1DEN9"/>
<evidence type="ECO:0000313" key="3">
    <source>
        <dbReference type="Proteomes" id="UP001138757"/>
    </source>
</evidence>
<comment type="caution">
    <text evidence="2">The sequence shown here is derived from an EMBL/GenBank/DDBJ whole genome shotgun (WGS) entry which is preliminary data.</text>
</comment>
<feature type="signal peptide" evidence="1">
    <location>
        <begin position="1"/>
        <end position="26"/>
    </location>
</feature>
<dbReference type="InterPro" id="IPR006311">
    <property type="entry name" value="TAT_signal"/>
</dbReference>
<accession>A0A9X1DEN9</accession>
<proteinExistence type="predicted"/>
<reference evidence="2" key="1">
    <citation type="submission" date="2021-05" db="EMBL/GenBank/DDBJ databases">
        <title>Genome of Sphingobium sp. strain.</title>
        <authorList>
            <person name="Fan R."/>
        </authorList>
    </citation>
    <scope>NUCLEOTIDE SEQUENCE</scope>
    <source>
        <strain evidence="2">H33</strain>
    </source>
</reference>
<dbReference type="Pfam" id="PF07394">
    <property type="entry name" value="DUF1501"/>
    <property type="match status" value="1"/>
</dbReference>
<keyword evidence="3" id="KW-1185">Reference proteome</keyword>
<organism evidence="2 3">
    <name type="scientific">Sphingobium nicotianae</name>
    <dbReference type="NCBI Taxonomy" id="2782607"/>
    <lineage>
        <taxon>Bacteria</taxon>
        <taxon>Pseudomonadati</taxon>
        <taxon>Pseudomonadota</taxon>
        <taxon>Alphaproteobacteria</taxon>
        <taxon>Sphingomonadales</taxon>
        <taxon>Sphingomonadaceae</taxon>
        <taxon>Sphingobium</taxon>
    </lineage>
</organism>
<dbReference type="InterPro" id="IPR010869">
    <property type="entry name" value="DUF1501"/>
</dbReference>
<dbReference type="PROSITE" id="PS51318">
    <property type="entry name" value="TAT"/>
    <property type="match status" value="1"/>
</dbReference>
<name>A0A9X1DEN9_9SPHN</name>
<dbReference type="Proteomes" id="UP001138757">
    <property type="component" value="Unassembled WGS sequence"/>
</dbReference>
<protein>
    <submittedName>
        <fullName evidence="2">DUF1501 domain-containing protein</fullName>
    </submittedName>
</protein>
<keyword evidence="1" id="KW-0732">Signal</keyword>
<dbReference type="PANTHER" id="PTHR43737">
    <property type="entry name" value="BLL7424 PROTEIN"/>
    <property type="match status" value="1"/>
</dbReference>
<evidence type="ECO:0000256" key="1">
    <source>
        <dbReference type="SAM" id="SignalP"/>
    </source>
</evidence>
<evidence type="ECO:0000313" key="2">
    <source>
        <dbReference type="EMBL" id="MBT2188815.1"/>
    </source>
</evidence>
<dbReference type="EMBL" id="JAHGAW010000013">
    <property type="protein sequence ID" value="MBT2188815.1"/>
    <property type="molecule type" value="Genomic_DNA"/>
</dbReference>
<sequence length="405" mass="43113">MILNRRQMLEATALAVPLLATGRAFAAPAAGKARLLVVFLRGAYDGLNIVAPTSSDFYHASRPTIALAKPNAAASDTALPLDADWSLHPALKDSILPLWQAKQVAFVPFAGTDDLSRSHFETQDTIEMGQPIAGHRDFQSGFMGRLVTALGTDKPISFTDQLPLCFRGGPTVPNIALANAGSKPPIDARQTALINAMYKGQKAGGMDLEAAVAQGFQVRDTVFQSIADEMNKAGRGAISAKGFELSARRIGRLMREQYNLAFVDVGGWDTHVNQGGAQGYLAGRIGELGRALAGFANEIGPDAWSSTTVVVISEFGRTFRENGDKGTDHGHGSVYWVMGGGVNGGRIAGPQVKLAPETLNQDRDLPVLTDYRALMGELIVRQFGLSADKVAQVFPGARAADLQLL</sequence>
<gene>
    <name evidence="2" type="ORF">KK488_17855</name>
</gene>
<dbReference type="PANTHER" id="PTHR43737:SF1">
    <property type="entry name" value="DUF1501 DOMAIN-CONTAINING PROTEIN"/>
    <property type="match status" value="1"/>
</dbReference>
<feature type="chain" id="PRO_5040877594" evidence="1">
    <location>
        <begin position="27"/>
        <end position="405"/>
    </location>
</feature>
<dbReference type="RefSeq" id="WP_214625076.1">
    <property type="nucleotide sequence ID" value="NZ_JAHGAW010000013.1"/>
</dbReference>